<feature type="non-terminal residue" evidence="1">
    <location>
        <position position="1"/>
    </location>
</feature>
<dbReference type="Proteomes" id="UP001432322">
    <property type="component" value="Unassembled WGS sequence"/>
</dbReference>
<dbReference type="GO" id="GO:0003700">
    <property type="term" value="F:DNA-binding transcription factor activity"/>
    <property type="evidence" value="ECO:0007669"/>
    <property type="project" value="TreeGrafter"/>
</dbReference>
<evidence type="ECO:0000313" key="2">
    <source>
        <dbReference type="Proteomes" id="UP001432322"/>
    </source>
</evidence>
<dbReference type="PANTHER" id="PTHR46011:SF6">
    <property type="entry name" value="HIGH ZINC ACTIVATED NUCLEAR RECEPTOR PROTEIN"/>
    <property type="match status" value="1"/>
</dbReference>
<dbReference type="PANTHER" id="PTHR46011">
    <property type="entry name" value="NUCLEAR HORMONE RECEPTOR FAMILY MEMBER NHR-86-RELATED"/>
    <property type="match status" value="1"/>
</dbReference>
<sequence length="146" mass="16973">PTFPAKCSSMKYGNEILLTCSLEFGNAVFPEFAAFTEKERWDIVSDFFYRFRSIEGCHRANLKFPDHPARFLANFTIYTSPEIFDDFFDGSGENAEKKAATEYIKNSKLRVADVMAGRAIIRKFDPRHEEFLAIIGLMFWSLREFR</sequence>
<organism evidence="1 2">
    <name type="scientific">Pristionchus fissidentatus</name>
    <dbReference type="NCBI Taxonomy" id="1538716"/>
    <lineage>
        <taxon>Eukaryota</taxon>
        <taxon>Metazoa</taxon>
        <taxon>Ecdysozoa</taxon>
        <taxon>Nematoda</taxon>
        <taxon>Chromadorea</taxon>
        <taxon>Rhabditida</taxon>
        <taxon>Rhabditina</taxon>
        <taxon>Diplogasteromorpha</taxon>
        <taxon>Diplogasteroidea</taxon>
        <taxon>Neodiplogasteridae</taxon>
        <taxon>Pristionchus</taxon>
    </lineage>
</organism>
<reference evidence="1" key="1">
    <citation type="submission" date="2023-10" db="EMBL/GenBank/DDBJ databases">
        <title>Genome assembly of Pristionchus species.</title>
        <authorList>
            <person name="Yoshida K."/>
            <person name="Sommer R.J."/>
        </authorList>
    </citation>
    <scope>NUCLEOTIDE SEQUENCE</scope>
    <source>
        <strain evidence="1">RS5133</strain>
    </source>
</reference>
<accession>A0AAV5VU78</accession>
<comment type="caution">
    <text evidence="1">The sequence shown here is derived from an EMBL/GenBank/DDBJ whole genome shotgun (WGS) entry which is preliminary data.</text>
</comment>
<protein>
    <submittedName>
        <fullName evidence="1">Uncharacterized protein</fullName>
    </submittedName>
</protein>
<name>A0AAV5VU78_9BILA</name>
<dbReference type="AlphaFoldDB" id="A0AAV5VU78"/>
<keyword evidence="2" id="KW-1185">Reference proteome</keyword>
<gene>
    <name evidence="1" type="ORF">PFISCL1PPCAC_14295</name>
</gene>
<proteinExistence type="predicted"/>
<dbReference type="GO" id="GO:0005634">
    <property type="term" value="C:nucleus"/>
    <property type="evidence" value="ECO:0007669"/>
    <property type="project" value="TreeGrafter"/>
</dbReference>
<evidence type="ECO:0000313" key="1">
    <source>
        <dbReference type="EMBL" id="GMT22998.1"/>
    </source>
</evidence>
<dbReference type="EMBL" id="BTSY01000004">
    <property type="protein sequence ID" value="GMT22998.1"/>
    <property type="molecule type" value="Genomic_DNA"/>
</dbReference>